<evidence type="ECO:0000313" key="4">
    <source>
        <dbReference type="Proteomes" id="UP000717696"/>
    </source>
</evidence>
<accession>A0A9P9EHR4</accession>
<feature type="transmembrane region" description="Helical" evidence="2">
    <location>
        <begin position="166"/>
        <end position="186"/>
    </location>
</feature>
<evidence type="ECO:0000256" key="1">
    <source>
        <dbReference type="SAM" id="MobiDB-lite"/>
    </source>
</evidence>
<sequence length="368" mass="40737">MDIDEAGIFWLVRITLMGLLFHAALAVFIASTCRVSTRGDRARKGFNYLKAVLGLLTICYLFDMLQYVFAFLIYYASYYFGQLTIVVLGHLSMLTLQVADVFILMTLTSIAAGILIVHSGNLTSLDKVTVIATYVAAAVLIPIAIAIFGLSLHARIEYSFENTTHIYNLATAFRSLIFVAAVLVLVRAAVVKHQTRHDQRVSKVSTLLLAASGVWFVRALYTIIAIATFESLAAGYWKPYYNLIEALFGYTPSFVAMCLIHFIGSKAQNGLWSSPVAQQTPWNQNYNYNGAQPIPQNMVQSYVQAGWQPMQQAYYPPQVQQNAPYQQGPPTQGTFAHPSELSPQQRYSAVGQNDISSTMTPATGNVQK</sequence>
<name>A0A9P9EHR4_9HYPO</name>
<dbReference type="EMBL" id="JAGMUU010000016">
    <property type="protein sequence ID" value="KAH7136856.1"/>
    <property type="molecule type" value="Genomic_DNA"/>
</dbReference>
<feature type="transmembrane region" description="Helical" evidence="2">
    <location>
        <begin position="96"/>
        <end position="117"/>
    </location>
</feature>
<protein>
    <submittedName>
        <fullName evidence="3">Uncharacterized protein</fullName>
    </submittedName>
</protein>
<feature type="transmembrane region" description="Helical" evidence="2">
    <location>
        <begin position="129"/>
        <end position="154"/>
    </location>
</feature>
<dbReference type="Proteomes" id="UP000717696">
    <property type="component" value="Unassembled WGS sequence"/>
</dbReference>
<dbReference type="OrthoDB" id="5100757at2759"/>
<feature type="compositionally biased region" description="Polar residues" evidence="1">
    <location>
        <begin position="320"/>
        <end position="334"/>
    </location>
</feature>
<keyword evidence="2" id="KW-0472">Membrane</keyword>
<keyword evidence="2" id="KW-0812">Transmembrane</keyword>
<dbReference type="AlphaFoldDB" id="A0A9P9EHR4"/>
<evidence type="ECO:0000256" key="2">
    <source>
        <dbReference type="SAM" id="Phobius"/>
    </source>
</evidence>
<feature type="transmembrane region" description="Helical" evidence="2">
    <location>
        <begin position="207"/>
        <end position="227"/>
    </location>
</feature>
<reference evidence="3" key="1">
    <citation type="journal article" date="2021" name="Nat. Commun.">
        <title>Genetic determinants of endophytism in the Arabidopsis root mycobiome.</title>
        <authorList>
            <person name="Mesny F."/>
            <person name="Miyauchi S."/>
            <person name="Thiergart T."/>
            <person name="Pickel B."/>
            <person name="Atanasova L."/>
            <person name="Karlsson M."/>
            <person name="Huettel B."/>
            <person name="Barry K.W."/>
            <person name="Haridas S."/>
            <person name="Chen C."/>
            <person name="Bauer D."/>
            <person name="Andreopoulos W."/>
            <person name="Pangilinan J."/>
            <person name="LaButti K."/>
            <person name="Riley R."/>
            <person name="Lipzen A."/>
            <person name="Clum A."/>
            <person name="Drula E."/>
            <person name="Henrissat B."/>
            <person name="Kohler A."/>
            <person name="Grigoriev I.V."/>
            <person name="Martin F.M."/>
            <person name="Hacquard S."/>
        </authorList>
    </citation>
    <scope>NUCLEOTIDE SEQUENCE</scope>
    <source>
        <strain evidence="3">MPI-CAGE-AT-0021</strain>
    </source>
</reference>
<gene>
    <name evidence="3" type="ORF">B0J13DRAFT_625483</name>
</gene>
<keyword evidence="4" id="KW-1185">Reference proteome</keyword>
<organism evidence="3 4">
    <name type="scientific">Dactylonectria estremocensis</name>
    <dbReference type="NCBI Taxonomy" id="1079267"/>
    <lineage>
        <taxon>Eukaryota</taxon>
        <taxon>Fungi</taxon>
        <taxon>Dikarya</taxon>
        <taxon>Ascomycota</taxon>
        <taxon>Pezizomycotina</taxon>
        <taxon>Sordariomycetes</taxon>
        <taxon>Hypocreomycetidae</taxon>
        <taxon>Hypocreales</taxon>
        <taxon>Nectriaceae</taxon>
        <taxon>Dactylonectria</taxon>
    </lineage>
</organism>
<feature type="transmembrane region" description="Helical" evidence="2">
    <location>
        <begin position="51"/>
        <end position="76"/>
    </location>
</feature>
<feature type="transmembrane region" description="Helical" evidence="2">
    <location>
        <begin position="6"/>
        <end position="30"/>
    </location>
</feature>
<evidence type="ECO:0000313" key="3">
    <source>
        <dbReference type="EMBL" id="KAH7136856.1"/>
    </source>
</evidence>
<keyword evidence="2" id="KW-1133">Transmembrane helix</keyword>
<comment type="caution">
    <text evidence="3">The sequence shown here is derived from an EMBL/GenBank/DDBJ whole genome shotgun (WGS) entry which is preliminary data.</text>
</comment>
<feature type="region of interest" description="Disordered" evidence="1">
    <location>
        <begin position="320"/>
        <end position="368"/>
    </location>
</feature>
<proteinExistence type="predicted"/>
<feature type="transmembrane region" description="Helical" evidence="2">
    <location>
        <begin position="247"/>
        <end position="264"/>
    </location>
</feature>
<feature type="compositionally biased region" description="Polar residues" evidence="1">
    <location>
        <begin position="341"/>
        <end position="368"/>
    </location>
</feature>